<dbReference type="InParanoid" id="L0A9A2"/>
<dbReference type="GO" id="GO:0051539">
    <property type="term" value="F:4 iron, 4 sulfur cluster binding"/>
    <property type="evidence" value="ECO:0007669"/>
    <property type="project" value="UniProtKB-KW"/>
</dbReference>
<dbReference type="EMBL" id="CP003378">
    <property type="protein sequence ID" value="AFZ70478.1"/>
    <property type="molecule type" value="Genomic_DNA"/>
</dbReference>
<dbReference type="PANTHER" id="PTHR33693:SF1">
    <property type="entry name" value="TYPE-4 URACIL-DNA GLYCOSYLASE"/>
    <property type="match status" value="1"/>
</dbReference>
<dbReference type="InterPro" id="IPR005273">
    <property type="entry name" value="Ura-DNA_glyco_family4"/>
</dbReference>
<dbReference type="GO" id="GO:0006281">
    <property type="term" value="P:DNA repair"/>
    <property type="evidence" value="ECO:0007669"/>
    <property type="project" value="UniProtKB-KW"/>
</dbReference>
<keyword evidence="11" id="KW-0234">DNA repair</keyword>
<dbReference type="Proteomes" id="UP000010469">
    <property type="component" value="Chromosome"/>
</dbReference>
<evidence type="ECO:0000256" key="2">
    <source>
        <dbReference type="ARBA" id="ARBA00006521"/>
    </source>
</evidence>
<keyword evidence="9" id="KW-0408">Iron</keyword>
<comment type="similarity">
    <text evidence="2">Belongs to the uracil-DNA glycosylase (UDG) superfamily. Type 4 (UDGa) family.</text>
</comment>
<keyword evidence="14" id="KW-1185">Reference proteome</keyword>
<dbReference type="InterPro" id="IPR036895">
    <property type="entry name" value="Uracil-DNA_glycosylase-like_sf"/>
</dbReference>
<evidence type="ECO:0000313" key="14">
    <source>
        <dbReference type="Proteomes" id="UP000010469"/>
    </source>
</evidence>
<dbReference type="SMART" id="SM00987">
    <property type="entry name" value="UreE_C"/>
    <property type="match status" value="1"/>
</dbReference>
<evidence type="ECO:0000256" key="7">
    <source>
        <dbReference type="ARBA" id="ARBA00022763"/>
    </source>
</evidence>
<dbReference type="InterPro" id="IPR005122">
    <property type="entry name" value="Uracil-DNA_glycosylase-like"/>
</dbReference>
<evidence type="ECO:0000256" key="11">
    <source>
        <dbReference type="ARBA" id="ARBA00023204"/>
    </source>
</evidence>
<dbReference type="GO" id="GO:0046872">
    <property type="term" value="F:metal ion binding"/>
    <property type="evidence" value="ECO:0007669"/>
    <property type="project" value="UniProtKB-KW"/>
</dbReference>
<protein>
    <recommendedName>
        <fullName evidence="4">Type-4 uracil-DNA glycosylase</fullName>
        <ecNumber evidence="3">3.2.2.27</ecNumber>
    </recommendedName>
</protein>
<dbReference type="Gene3D" id="3.40.470.10">
    <property type="entry name" value="Uracil-DNA glycosylase-like domain"/>
    <property type="match status" value="1"/>
</dbReference>
<evidence type="ECO:0000256" key="1">
    <source>
        <dbReference type="ARBA" id="ARBA00001400"/>
    </source>
</evidence>
<name>L0A9A2_CALLD</name>
<feature type="domain" description="Uracil-DNA glycosylase-like" evidence="12">
    <location>
        <begin position="36"/>
        <end position="190"/>
    </location>
</feature>
<keyword evidence="7" id="KW-0227">DNA damage</keyword>
<evidence type="ECO:0000256" key="8">
    <source>
        <dbReference type="ARBA" id="ARBA00022801"/>
    </source>
</evidence>
<dbReference type="GO" id="GO:0004844">
    <property type="term" value="F:uracil DNA N-glycosylase activity"/>
    <property type="evidence" value="ECO:0007669"/>
    <property type="project" value="UniProtKB-EC"/>
</dbReference>
<proteinExistence type="inferred from homology"/>
<sequence>MIIMQDDKRIKISNLNELIKSCKKCPLHLSRTNVVLGNGNINTKIMLIGEAPGRNEDLEGIPFVGLAGKLLDSLLNENNIKRDEVYITNVVKCRPPNNRTPNKEEVSSCLPYLIEEINIVKPELILTLGRTAGEAISIIFNYEWEGLEKERKKIREVMFNGTKIKILSTYHPAAALYKPELKELLRDDIKTASKIIGNKHKNLIDFM</sequence>
<evidence type="ECO:0000256" key="6">
    <source>
        <dbReference type="ARBA" id="ARBA00022723"/>
    </source>
</evidence>
<comment type="catalytic activity">
    <reaction evidence="1">
        <text>Hydrolyzes single-stranded DNA or mismatched double-stranded DNA and polynucleotides, releasing free uracil.</text>
        <dbReference type="EC" id="3.2.2.27"/>
    </reaction>
</comment>
<reference evidence="14" key="1">
    <citation type="submission" date="2012-03" db="EMBL/GenBank/DDBJ databases">
        <title>Complete genome of Caldisphaera lagunensis DSM 15908.</title>
        <authorList>
            <person name="Lucas S."/>
            <person name="Copeland A."/>
            <person name="Lapidus A."/>
            <person name="Glavina del Rio T."/>
            <person name="Dalin E."/>
            <person name="Tice H."/>
            <person name="Bruce D."/>
            <person name="Goodwin L."/>
            <person name="Pitluck S."/>
            <person name="Peters L."/>
            <person name="Mikhailova N."/>
            <person name="Teshima H."/>
            <person name="Kyrpides N."/>
            <person name="Mavromatis K."/>
            <person name="Ivanova N."/>
            <person name="Brettin T."/>
            <person name="Detter J.C."/>
            <person name="Han C."/>
            <person name="Larimer F."/>
            <person name="Land M."/>
            <person name="Hauser L."/>
            <person name="Markowitz V."/>
            <person name="Cheng J.-F."/>
            <person name="Hugenholtz P."/>
            <person name="Woyke T."/>
            <person name="Wu D."/>
            <person name="Spring S."/>
            <person name="Schroeder M."/>
            <person name="Brambilla E."/>
            <person name="Klenk H.-P."/>
            <person name="Eisen J.A."/>
        </authorList>
    </citation>
    <scope>NUCLEOTIDE SEQUENCE [LARGE SCALE GENOMIC DNA]</scope>
    <source>
        <strain evidence="14">DSM 15908 / JCM 11604 / IC-154</strain>
    </source>
</reference>
<dbReference type="eggNOG" id="arCOG00905">
    <property type="taxonomic scope" value="Archaea"/>
</dbReference>
<dbReference type="SMART" id="SM00986">
    <property type="entry name" value="UDG"/>
    <property type="match status" value="1"/>
</dbReference>
<dbReference type="NCBIfam" id="TIGR00758">
    <property type="entry name" value="UDG_fam4"/>
    <property type="match status" value="1"/>
</dbReference>
<evidence type="ECO:0000256" key="9">
    <source>
        <dbReference type="ARBA" id="ARBA00023004"/>
    </source>
</evidence>
<dbReference type="Pfam" id="PF03167">
    <property type="entry name" value="UDG"/>
    <property type="match status" value="1"/>
</dbReference>
<dbReference type="KEGG" id="clg:Calag_0734"/>
<gene>
    <name evidence="13" type="ordered locus">Calag_0734</name>
</gene>
<evidence type="ECO:0000256" key="10">
    <source>
        <dbReference type="ARBA" id="ARBA00023014"/>
    </source>
</evidence>
<organism evidence="13 14">
    <name type="scientific">Caldisphaera lagunensis (strain DSM 15908 / JCM 11604 / ANMR 0165 / IC-154)</name>
    <dbReference type="NCBI Taxonomy" id="1056495"/>
    <lineage>
        <taxon>Archaea</taxon>
        <taxon>Thermoproteota</taxon>
        <taxon>Thermoprotei</taxon>
        <taxon>Acidilobales</taxon>
        <taxon>Caldisphaeraceae</taxon>
        <taxon>Caldisphaera</taxon>
    </lineage>
</organism>
<dbReference type="HOGENOM" id="CLU_044815_1_3_2"/>
<dbReference type="EC" id="3.2.2.27" evidence="3"/>
<keyword evidence="5" id="KW-0004">4Fe-4S</keyword>
<evidence type="ECO:0000256" key="4">
    <source>
        <dbReference type="ARBA" id="ARBA00019403"/>
    </source>
</evidence>
<dbReference type="AlphaFoldDB" id="L0A9A2"/>
<keyword evidence="10" id="KW-0411">Iron-sulfur</keyword>
<evidence type="ECO:0000313" key="13">
    <source>
        <dbReference type="EMBL" id="AFZ70478.1"/>
    </source>
</evidence>
<evidence type="ECO:0000256" key="5">
    <source>
        <dbReference type="ARBA" id="ARBA00022485"/>
    </source>
</evidence>
<keyword evidence="6" id="KW-0479">Metal-binding</keyword>
<dbReference type="PANTHER" id="PTHR33693">
    <property type="entry name" value="TYPE-5 URACIL-DNA GLYCOSYLASE"/>
    <property type="match status" value="1"/>
</dbReference>
<keyword evidence="8" id="KW-0378">Hydrolase</keyword>
<dbReference type="STRING" id="1056495.Calag_0734"/>
<dbReference type="CDD" id="cd10030">
    <property type="entry name" value="UDG-F4_TTUDGA_SPO1dp_like"/>
    <property type="match status" value="1"/>
</dbReference>
<evidence type="ECO:0000256" key="3">
    <source>
        <dbReference type="ARBA" id="ARBA00012030"/>
    </source>
</evidence>
<dbReference type="SUPFAM" id="SSF52141">
    <property type="entry name" value="Uracil-DNA glycosylase-like"/>
    <property type="match status" value="1"/>
</dbReference>
<evidence type="ECO:0000259" key="12">
    <source>
        <dbReference type="SMART" id="SM00986"/>
    </source>
</evidence>
<dbReference type="InterPro" id="IPR051536">
    <property type="entry name" value="UDG_Type-4/5"/>
</dbReference>
<accession>L0A9A2</accession>